<comment type="catalytic activity">
    <reaction evidence="9 10">
        <text>heme b + 2 H(+) = protoporphyrin IX + Fe(2+)</text>
        <dbReference type="Rhea" id="RHEA:22584"/>
        <dbReference type="ChEBI" id="CHEBI:15378"/>
        <dbReference type="ChEBI" id="CHEBI:29033"/>
        <dbReference type="ChEBI" id="CHEBI:57306"/>
        <dbReference type="ChEBI" id="CHEBI:60344"/>
        <dbReference type="EC" id="4.98.1.1"/>
    </reaction>
</comment>
<keyword evidence="4 9" id="KW-0408">Iron</keyword>
<keyword evidence="7 9" id="KW-0627">Porphyrin biosynthesis</keyword>
<reference evidence="12" key="1">
    <citation type="submission" date="2020-01" db="EMBL/GenBank/DDBJ databases">
        <title>Caldichromatium gen. nov., sp. nov., a thermophilic purple sulfur bacterium member of the family Chromatiaceae isolated from Nakabusa hot spring, Japan.</title>
        <authorList>
            <person name="Saini M.K."/>
            <person name="Hanada S."/>
            <person name="Tank M."/>
        </authorList>
    </citation>
    <scope>NUCLEOTIDE SEQUENCE [LARGE SCALE GENOMIC DNA]</scope>
    <source>
        <strain evidence="12">No.7</strain>
    </source>
</reference>
<organism evidence="11 12">
    <name type="scientific">Caldichromatium japonicum</name>
    <dbReference type="NCBI Taxonomy" id="2699430"/>
    <lineage>
        <taxon>Bacteria</taxon>
        <taxon>Pseudomonadati</taxon>
        <taxon>Pseudomonadota</taxon>
        <taxon>Gammaproteobacteria</taxon>
        <taxon>Chromatiales</taxon>
        <taxon>Chromatiaceae</taxon>
        <taxon>Caldichromatium</taxon>
    </lineage>
</organism>
<dbReference type="GO" id="GO:0005737">
    <property type="term" value="C:cytoplasm"/>
    <property type="evidence" value="ECO:0007669"/>
    <property type="project" value="UniProtKB-SubCell"/>
</dbReference>
<keyword evidence="2 9" id="KW-0963">Cytoplasm</keyword>
<keyword evidence="3 9" id="KW-0479">Metal-binding</keyword>
<dbReference type="Pfam" id="PF00762">
    <property type="entry name" value="Ferrochelatase"/>
    <property type="match status" value="1"/>
</dbReference>
<dbReference type="PANTHER" id="PTHR11108:SF1">
    <property type="entry name" value="FERROCHELATASE, MITOCHONDRIAL"/>
    <property type="match status" value="1"/>
</dbReference>
<dbReference type="GO" id="GO:0004325">
    <property type="term" value="F:ferrochelatase activity"/>
    <property type="evidence" value="ECO:0007669"/>
    <property type="project" value="UniProtKB-UniRule"/>
</dbReference>
<protein>
    <recommendedName>
        <fullName evidence="9 10">Ferrochelatase</fullName>
        <ecNumber evidence="9 10">4.98.1.1</ecNumber>
    </recommendedName>
    <alternativeName>
        <fullName evidence="9">Heme synthase</fullName>
    </alternativeName>
    <alternativeName>
        <fullName evidence="9">Protoheme ferro-lyase</fullName>
    </alternativeName>
</protein>
<evidence type="ECO:0000256" key="4">
    <source>
        <dbReference type="ARBA" id="ARBA00023004"/>
    </source>
</evidence>
<evidence type="ECO:0000256" key="1">
    <source>
        <dbReference type="ARBA" id="ARBA00007718"/>
    </source>
</evidence>
<dbReference type="FunFam" id="3.40.50.1400:FF:000002">
    <property type="entry name" value="Ferrochelatase"/>
    <property type="match status" value="1"/>
</dbReference>
<dbReference type="EMBL" id="CP048029">
    <property type="protein sequence ID" value="QIK38343.1"/>
    <property type="molecule type" value="Genomic_DNA"/>
</dbReference>
<dbReference type="InterPro" id="IPR019772">
    <property type="entry name" value="Ferrochelatase_AS"/>
</dbReference>
<dbReference type="GO" id="GO:0046872">
    <property type="term" value="F:metal ion binding"/>
    <property type="evidence" value="ECO:0007669"/>
    <property type="project" value="UniProtKB-KW"/>
</dbReference>
<dbReference type="NCBIfam" id="TIGR00109">
    <property type="entry name" value="hemH"/>
    <property type="match status" value="1"/>
</dbReference>
<keyword evidence="6 9" id="KW-0456">Lyase</keyword>
<dbReference type="KEGG" id="cjap:GWK36_10540"/>
<evidence type="ECO:0000256" key="10">
    <source>
        <dbReference type="RuleBase" id="RU000607"/>
    </source>
</evidence>
<dbReference type="Gene3D" id="3.40.50.1400">
    <property type="match status" value="2"/>
</dbReference>
<evidence type="ECO:0000256" key="7">
    <source>
        <dbReference type="ARBA" id="ARBA00023244"/>
    </source>
</evidence>
<proteinExistence type="inferred from homology"/>
<feature type="binding site" evidence="9">
    <location>
        <position position="213"/>
    </location>
    <ligand>
        <name>Fe(2+)</name>
        <dbReference type="ChEBI" id="CHEBI:29033"/>
    </ligand>
</feature>
<feature type="binding site" evidence="9">
    <location>
        <position position="294"/>
    </location>
    <ligand>
        <name>Fe(2+)</name>
        <dbReference type="ChEBI" id="CHEBI:29033"/>
    </ligand>
</feature>
<accession>A0A6G7VE41</accession>
<evidence type="ECO:0000256" key="2">
    <source>
        <dbReference type="ARBA" id="ARBA00022490"/>
    </source>
</evidence>
<dbReference type="InterPro" id="IPR033659">
    <property type="entry name" value="Ferrochelatase_N"/>
</dbReference>
<dbReference type="PANTHER" id="PTHR11108">
    <property type="entry name" value="FERROCHELATASE"/>
    <property type="match status" value="1"/>
</dbReference>
<name>A0A6G7VE41_9GAMM</name>
<sequence length="368" mass="40946">MDTRLFVGTPDYDHAAAERLGVLLVNLGSPASPEVGAVRRYLAEFLSDRRVVEGPRLPWLLLLHGVILRRRPGRSARLYRSIWTEAGAPLLAIARRQAEGLQRLLDQRVKGSVQVALGMRYGEPSIAQGLETLRLANARRILILPLYPQYSATTIGTVFDAAAQTLMRWRWLPELRLVNGYGDEPVYIATLADKIRAHWSAHGQAERLLLSFHGIPQRYFDQGDPYFCQCHKTARLLAEALGLAEGHWALAFQSRLGKGEWLRPYTDAVLSDWARAGVKSVQIAAPGFAADCLETLEELAVENRERFIAAGGERYEYIPCLNDDPAHLEMLARLVVRHCSGWPELTGTALDAVGLEARAQRARALGGR</sequence>
<evidence type="ECO:0000313" key="12">
    <source>
        <dbReference type="Proteomes" id="UP000502699"/>
    </source>
</evidence>
<keyword evidence="12" id="KW-1185">Reference proteome</keyword>
<dbReference type="AlphaFoldDB" id="A0A6G7VE41"/>
<keyword evidence="5 9" id="KW-0350">Heme biosynthesis</keyword>
<evidence type="ECO:0000256" key="8">
    <source>
        <dbReference type="ARBA" id="ARBA00024536"/>
    </source>
</evidence>
<comment type="similarity">
    <text evidence="1 9 10">Belongs to the ferrochelatase family.</text>
</comment>
<dbReference type="UniPathway" id="UPA00252">
    <property type="reaction ID" value="UER00325"/>
</dbReference>
<comment type="function">
    <text evidence="9 10">Catalyzes the ferrous insertion into protoporphyrin IX.</text>
</comment>
<dbReference type="InterPro" id="IPR033644">
    <property type="entry name" value="Ferrochelatase_C"/>
</dbReference>
<dbReference type="CDD" id="cd00419">
    <property type="entry name" value="Ferrochelatase_C"/>
    <property type="match status" value="1"/>
</dbReference>
<comment type="pathway">
    <text evidence="9 10">Porphyrin-containing compound metabolism; protoheme biosynthesis; protoheme from protoporphyrin-IX: step 1/1.</text>
</comment>
<dbReference type="CDD" id="cd03411">
    <property type="entry name" value="Ferrochelatase_N"/>
    <property type="match status" value="1"/>
</dbReference>
<dbReference type="PROSITE" id="PS00534">
    <property type="entry name" value="FERROCHELATASE"/>
    <property type="match status" value="1"/>
</dbReference>
<comment type="catalytic activity">
    <reaction evidence="8">
        <text>Fe-coproporphyrin III + 2 H(+) = coproporphyrin III + Fe(2+)</text>
        <dbReference type="Rhea" id="RHEA:49572"/>
        <dbReference type="ChEBI" id="CHEBI:15378"/>
        <dbReference type="ChEBI" id="CHEBI:29033"/>
        <dbReference type="ChEBI" id="CHEBI:68438"/>
        <dbReference type="ChEBI" id="CHEBI:131725"/>
        <dbReference type="EC" id="4.99.1.9"/>
    </reaction>
    <physiologicalReaction direction="right-to-left" evidence="8">
        <dbReference type="Rhea" id="RHEA:49574"/>
    </physiologicalReaction>
</comment>
<comment type="subcellular location">
    <subcellularLocation>
        <location evidence="9 10">Cytoplasm</location>
    </subcellularLocation>
</comment>
<evidence type="ECO:0000256" key="9">
    <source>
        <dbReference type="HAMAP-Rule" id="MF_00323"/>
    </source>
</evidence>
<evidence type="ECO:0000256" key="6">
    <source>
        <dbReference type="ARBA" id="ARBA00023239"/>
    </source>
</evidence>
<dbReference type="HAMAP" id="MF_00323">
    <property type="entry name" value="Ferrochelatase"/>
    <property type="match status" value="1"/>
</dbReference>
<dbReference type="InterPro" id="IPR001015">
    <property type="entry name" value="Ferrochelatase"/>
</dbReference>
<evidence type="ECO:0000256" key="5">
    <source>
        <dbReference type="ARBA" id="ARBA00023133"/>
    </source>
</evidence>
<evidence type="ECO:0000313" key="11">
    <source>
        <dbReference type="EMBL" id="QIK38343.1"/>
    </source>
</evidence>
<dbReference type="SUPFAM" id="SSF53800">
    <property type="entry name" value="Chelatase"/>
    <property type="match status" value="1"/>
</dbReference>
<dbReference type="EC" id="4.98.1.1" evidence="9 10"/>
<dbReference type="RefSeq" id="WP_166271101.1">
    <property type="nucleotide sequence ID" value="NZ_CP048029.1"/>
</dbReference>
<gene>
    <name evidence="9" type="primary">hemH</name>
    <name evidence="11" type="ORF">GWK36_10540</name>
</gene>
<dbReference type="Proteomes" id="UP000502699">
    <property type="component" value="Chromosome"/>
</dbReference>
<dbReference type="GO" id="GO:0006783">
    <property type="term" value="P:heme biosynthetic process"/>
    <property type="evidence" value="ECO:0007669"/>
    <property type="project" value="UniProtKB-UniRule"/>
</dbReference>
<evidence type="ECO:0000256" key="3">
    <source>
        <dbReference type="ARBA" id="ARBA00022723"/>
    </source>
</evidence>